<gene>
    <name evidence="3" type="ORF">EYS09_30335</name>
</gene>
<feature type="domain" description="Cupin type-2" evidence="2">
    <location>
        <begin position="36"/>
        <end position="104"/>
    </location>
</feature>
<organism evidence="3 4">
    <name type="scientific">Streptomyces kasugaensis</name>
    <dbReference type="NCBI Taxonomy" id="1946"/>
    <lineage>
        <taxon>Bacteria</taxon>
        <taxon>Bacillati</taxon>
        <taxon>Actinomycetota</taxon>
        <taxon>Actinomycetes</taxon>
        <taxon>Kitasatosporales</taxon>
        <taxon>Streptomycetaceae</taxon>
        <taxon>Streptomyces</taxon>
    </lineage>
</organism>
<accession>A0A4Q9HMG6</accession>
<name>A0A4Q9HMG6_STRKA</name>
<dbReference type="InterPro" id="IPR013096">
    <property type="entry name" value="Cupin_2"/>
</dbReference>
<dbReference type="InterPro" id="IPR014710">
    <property type="entry name" value="RmlC-like_jellyroll"/>
</dbReference>
<comment type="caution">
    <text evidence="3">The sequence shown here is derived from an EMBL/GenBank/DDBJ whole genome shotgun (WGS) entry which is preliminary data.</text>
</comment>
<reference evidence="3 4" key="1">
    <citation type="submission" date="2019-02" db="EMBL/GenBank/DDBJ databases">
        <title>Draft Genome Sequence of Streptomyces sp. AM-2504, identified by 16S rRNA comparative analysis as a Streptomyces Kasugaensis strain.</title>
        <authorList>
            <person name="Napolioni V."/>
            <person name="Giuliodori A.M."/>
            <person name="Spurio R."/>
            <person name="Fabbretti A."/>
        </authorList>
    </citation>
    <scope>NUCLEOTIDE SEQUENCE [LARGE SCALE GENOMIC DNA]</scope>
    <source>
        <strain evidence="3 4">AM-2504</strain>
    </source>
</reference>
<evidence type="ECO:0000259" key="2">
    <source>
        <dbReference type="Pfam" id="PF07883"/>
    </source>
</evidence>
<proteinExistence type="predicted"/>
<feature type="compositionally biased region" description="Polar residues" evidence="1">
    <location>
        <begin position="1"/>
        <end position="11"/>
    </location>
</feature>
<evidence type="ECO:0000313" key="4">
    <source>
        <dbReference type="Proteomes" id="UP000292452"/>
    </source>
</evidence>
<protein>
    <submittedName>
        <fullName evidence="3">Cupin domain-containing protein</fullName>
    </submittedName>
</protein>
<dbReference type="SUPFAM" id="SSF51182">
    <property type="entry name" value="RmlC-like cupins"/>
    <property type="match status" value="1"/>
</dbReference>
<feature type="region of interest" description="Disordered" evidence="1">
    <location>
        <begin position="1"/>
        <end position="20"/>
    </location>
</feature>
<dbReference type="InterPro" id="IPR011051">
    <property type="entry name" value="RmlC_Cupin_sf"/>
</dbReference>
<evidence type="ECO:0000256" key="1">
    <source>
        <dbReference type="SAM" id="MobiDB-lite"/>
    </source>
</evidence>
<dbReference type="Pfam" id="PF07883">
    <property type="entry name" value="Cupin_2"/>
    <property type="match status" value="1"/>
</dbReference>
<keyword evidence="4" id="KW-1185">Reference proteome</keyword>
<dbReference type="Proteomes" id="UP000292452">
    <property type="component" value="Unassembled WGS sequence"/>
</dbReference>
<dbReference type="Gene3D" id="2.60.120.10">
    <property type="entry name" value="Jelly Rolls"/>
    <property type="match status" value="1"/>
</dbReference>
<evidence type="ECO:0000313" key="3">
    <source>
        <dbReference type="EMBL" id="TBO55987.1"/>
    </source>
</evidence>
<dbReference type="AlphaFoldDB" id="A0A4Q9HMG6"/>
<dbReference type="EMBL" id="SIXH01000407">
    <property type="protein sequence ID" value="TBO55987.1"/>
    <property type="molecule type" value="Genomic_DNA"/>
</dbReference>
<sequence>MFGISIDTTHTPGARGHALRLDPEGSPFRTLAAVRIQVPAGGTIPAHAHGASELLLTGLAGVVTASCGCGSKTVVPGTLAMLPAGKELTLTNTGHEDATLLAVFSQSEFTENLPRAGAQGCGCQGRHHA</sequence>
<dbReference type="RefSeq" id="WP_131125618.1">
    <property type="nucleotide sequence ID" value="NZ_SIXH01000407.1"/>
</dbReference>